<protein>
    <submittedName>
        <fullName evidence="2">Secreted protein</fullName>
    </submittedName>
</protein>
<accession>M5RE84</accession>
<evidence type="ECO:0000256" key="1">
    <source>
        <dbReference type="SAM" id="Phobius"/>
    </source>
</evidence>
<dbReference type="RefSeq" id="WP_008702806.1">
    <property type="nucleotide sequence ID" value="NZ_ANOG01000748.1"/>
</dbReference>
<keyword evidence="1" id="KW-1133">Transmembrane helix</keyword>
<sequence length="76" mass="8351">MIELIAGLVGLMFLGGFLLILGVVAFAIAQKVRKGSIVPKSTKRAVDEKVETVYRDKQVREVLMELARAEGYDLEG</sequence>
<reference evidence="2 3" key="1">
    <citation type="journal article" date="2013" name="Mar. Genomics">
        <title>Expression of sulfatases in Rhodopirellula baltica and the diversity of sulfatases in the genus Rhodopirellula.</title>
        <authorList>
            <person name="Wegner C.E."/>
            <person name="Richter-Heitmann T."/>
            <person name="Klindworth A."/>
            <person name="Klockow C."/>
            <person name="Richter M."/>
            <person name="Achstetter T."/>
            <person name="Glockner F.O."/>
            <person name="Harder J."/>
        </authorList>
    </citation>
    <scope>NUCLEOTIDE SEQUENCE [LARGE SCALE GENOMIC DNA]</scope>
    <source>
        <strain evidence="2 3">SM1</strain>
    </source>
</reference>
<dbReference type="Proteomes" id="UP000011991">
    <property type="component" value="Unassembled WGS sequence"/>
</dbReference>
<dbReference type="EMBL" id="ANOG01000748">
    <property type="protein sequence ID" value="EMI17773.1"/>
    <property type="molecule type" value="Genomic_DNA"/>
</dbReference>
<dbReference type="AlphaFoldDB" id="M5RE84"/>
<keyword evidence="3" id="KW-1185">Reference proteome</keyword>
<evidence type="ECO:0000313" key="2">
    <source>
        <dbReference type="EMBL" id="EMI17773.1"/>
    </source>
</evidence>
<organism evidence="2 3">
    <name type="scientific">Rhodopirellula maiorica SM1</name>
    <dbReference type="NCBI Taxonomy" id="1265738"/>
    <lineage>
        <taxon>Bacteria</taxon>
        <taxon>Pseudomonadati</taxon>
        <taxon>Planctomycetota</taxon>
        <taxon>Planctomycetia</taxon>
        <taxon>Pirellulales</taxon>
        <taxon>Pirellulaceae</taxon>
        <taxon>Novipirellula</taxon>
    </lineage>
</organism>
<evidence type="ECO:0000313" key="3">
    <source>
        <dbReference type="Proteomes" id="UP000011991"/>
    </source>
</evidence>
<gene>
    <name evidence="2" type="ORF">RMSM_05299</name>
</gene>
<keyword evidence="1" id="KW-0472">Membrane</keyword>
<keyword evidence="1" id="KW-0812">Transmembrane</keyword>
<comment type="caution">
    <text evidence="2">The sequence shown here is derived from an EMBL/GenBank/DDBJ whole genome shotgun (WGS) entry which is preliminary data.</text>
</comment>
<feature type="transmembrane region" description="Helical" evidence="1">
    <location>
        <begin position="6"/>
        <end position="29"/>
    </location>
</feature>
<proteinExistence type="predicted"/>
<name>M5RE84_9BACT</name>
<dbReference type="PATRIC" id="fig|1265738.3.peg.5320"/>